<dbReference type="EMBL" id="ADEG01000062">
    <property type="protein sequence ID" value="EFA91886.1"/>
    <property type="molecule type" value="Genomic_DNA"/>
</dbReference>
<comment type="cofactor">
    <cofactor evidence="1">
        <name>Ca(2+)</name>
        <dbReference type="ChEBI" id="CHEBI:29108"/>
    </cofactor>
</comment>
<dbReference type="PANTHER" id="PTHR12143">
    <property type="entry name" value="PEPTIDE N-GLYCANASE PNGASE -RELATED"/>
    <property type="match status" value="1"/>
</dbReference>
<name>D1W693_9BACT</name>
<dbReference type="InterPro" id="IPR012939">
    <property type="entry name" value="Glyco_hydro_92"/>
</dbReference>
<evidence type="ECO:0000256" key="3">
    <source>
        <dbReference type="ARBA" id="ARBA00022837"/>
    </source>
</evidence>
<dbReference type="Gene3D" id="2.70.98.10">
    <property type="match status" value="1"/>
</dbReference>
<proteinExistence type="predicted"/>
<reference evidence="7 8" key="1">
    <citation type="submission" date="2009-12" db="EMBL/GenBank/DDBJ databases">
        <title>Genome Sequence of Prevotella buccalis ATCC 35310.</title>
        <authorList>
            <person name="Durkin A.S."/>
            <person name="Madupu R."/>
            <person name="Torralba M."/>
            <person name="Methe B."/>
            <person name="Sutton G."/>
            <person name="Strausberg R.L."/>
            <person name="Nelson K.E."/>
        </authorList>
    </citation>
    <scope>NUCLEOTIDE SEQUENCE [LARGE SCALE GENOMIC DNA]</scope>
    <source>
        <strain evidence="7 8">ATCC 35310</strain>
    </source>
</reference>
<dbReference type="AlphaFoldDB" id="D1W693"/>
<dbReference type="PANTHER" id="PTHR12143:SF39">
    <property type="entry name" value="SECRETED PROTEIN"/>
    <property type="match status" value="1"/>
</dbReference>
<dbReference type="eggNOG" id="COG3537">
    <property type="taxonomic scope" value="Bacteria"/>
</dbReference>
<dbReference type="Gene3D" id="1.20.1610.10">
    <property type="entry name" value="alpha-1,2-mannosidases domains"/>
    <property type="match status" value="1"/>
</dbReference>
<feature type="domain" description="Glycosyl hydrolase family 92 N-terminal" evidence="6">
    <location>
        <begin position="27"/>
        <end position="249"/>
    </location>
</feature>
<dbReference type="InterPro" id="IPR041371">
    <property type="entry name" value="GH92_N"/>
</dbReference>
<evidence type="ECO:0000313" key="8">
    <source>
        <dbReference type="Proteomes" id="UP000005283"/>
    </source>
</evidence>
<dbReference type="STRING" id="679190.HMPREF0650_1099"/>
<sequence length="720" mass="82875">MKRSALLSVLLVFFTYQAWATENLTQYVNPFLGTATLWTQQDLQYERKRETRTWGGETFPGSSLPHAMVQLTPVTMYRSGAGYQYEDKQIYGFAHTCKGHWNLLHLPLLPTNAERVNADDFASPFSHHNESAHPGYYQVYLERYGINAELTSTLRCGYHKYTFKPGDQKRLIADMTRTNNHVREWAIEKVGEHSFSGYQHADGKIYFYAISNYAVDHIGRLQGRNHTVSVVDFKNSNTQQPLELKIGFSFVSVAGAKANLEAEMRQKDFEQVRKEADQTWEALLNKIQVTGGTKRQKQLFYSCLYRSCLWPCLRSDVNKDYTDARGNTVNNGFHYYTNPSFWDDYRNKLVLIGLIEPEITVDILRSLIDEGEKRNGYMPTFFHGDHASTFVAGSYRRGLRGFDLNRAYQLILKNATVPGKGGRPYLDEYLKQGWIAEKDTTQVPYYDEYKAAVTKTLEYAYDDYATAQVAKILGDTKNYKLLMKHSQNYKNVFDPSTGFFRGRIADGSFIKEFDPYYPYFAYMYRESNAWNNLFFAPHDIPSIIGLYPNKKTIEKKLDKMFSEPWRGYEVENLTGFIGNYCHGNQPGHSIPYMYYFVGRQDKAQCVLDSIMNHYYDMGEDRLALAGMDDAGEMSSWFVFNAMGLYTLSPADPEYIVTVPLFDQVKLKLNNGKTFTIRKQGKGNQIKRIEYGGKRLKGWFIQDAALQQGRELTIVTAPGDC</sequence>
<evidence type="ECO:0000313" key="7">
    <source>
        <dbReference type="EMBL" id="EFA91886.1"/>
    </source>
</evidence>
<feature type="chain" id="PRO_5003027560" evidence="4">
    <location>
        <begin position="21"/>
        <end position="720"/>
    </location>
</feature>
<feature type="domain" description="Glycosyl hydrolase family 92" evidence="5">
    <location>
        <begin position="255"/>
        <end position="714"/>
    </location>
</feature>
<keyword evidence="8" id="KW-1185">Reference proteome</keyword>
<comment type="caution">
    <text evidence="7">The sequence shown here is derived from an EMBL/GenBank/DDBJ whole genome shotgun (WGS) entry which is preliminary data.</text>
</comment>
<evidence type="ECO:0000256" key="1">
    <source>
        <dbReference type="ARBA" id="ARBA00001913"/>
    </source>
</evidence>
<evidence type="ECO:0000256" key="4">
    <source>
        <dbReference type="SAM" id="SignalP"/>
    </source>
</evidence>
<dbReference type="InterPro" id="IPR014718">
    <property type="entry name" value="GH-type_carb-bd"/>
</dbReference>
<gene>
    <name evidence="7" type="ORF">HMPREF0650_1099</name>
</gene>
<dbReference type="InterPro" id="IPR050883">
    <property type="entry name" value="PNGase"/>
</dbReference>
<dbReference type="GO" id="GO:0000224">
    <property type="term" value="F:peptide-N4-(N-acetyl-beta-glucosaminyl)asparagine amidase activity"/>
    <property type="evidence" value="ECO:0007669"/>
    <property type="project" value="TreeGrafter"/>
</dbReference>
<dbReference type="SUPFAM" id="SSF48208">
    <property type="entry name" value="Six-hairpin glycosidases"/>
    <property type="match status" value="1"/>
</dbReference>
<dbReference type="RefSeq" id="WP_004349498.1">
    <property type="nucleotide sequence ID" value="NZ_ADEG01000062.1"/>
</dbReference>
<dbReference type="Gene3D" id="1.20.1050.60">
    <property type="entry name" value="alpha-1,2-mannosidase"/>
    <property type="match status" value="1"/>
</dbReference>
<comment type="subunit">
    <text evidence="2">Monomer.</text>
</comment>
<dbReference type="Pfam" id="PF17678">
    <property type="entry name" value="Glyco_hydro_92N"/>
    <property type="match status" value="1"/>
</dbReference>
<dbReference type="GO" id="GO:0006516">
    <property type="term" value="P:glycoprotein catabolic process"/>
    <property type="evidence" value="ECO:0007669"/>
    <property type="project" value="TreeGrafter"/>
</dbReference>
<protein>
    <submittedName>
        <fullName evidence="7">Putative alpha-1,2-mannosidase</fullName>
    </submittedName>
</protein>
<feature type="signal peptide" evidence="4">
    <location>
        <begin position="1"/>
        <end position="20"/>
    </location>
</feature>
<dbReference type="GO" id="GO:0005975">
    <property type="term" value="P:carbohydrate metabolic process"/>
    <property type="evidence" value="ECO:0007669"/>
    <property type="project" value="InterPro"/>
</dbReference>
<dbReference type="InterPro" id="IPR008928">
    <property type="entry name" value="6-hairpin_glycosidase_sf"/>
</dbReference>
<dbReference type="Proteomes" id="UP000005283">
    <property type="component" value="Unassembled WGS sequence"/>
</dbReference>
<dbReference type="Pfam" id="PF07971">
    <property type="entry name" value="Glyco_hydro_92"/>
    <property type="match status" value="1"/>
</dbReference>
<evidence type="ECO:0000259" key="5">
    <source>
        <dbReference type="Pfam" id="PF07971"/>
    </source>
</evidence>
<keyword evidence="4" id="KW-0732">Signal</keyword>
<dbReference type="NCBIfam" id="TIGR01180">
    <property type="entry name" value="aman2_put"/>
    <property type="match status" value="1"/>
</dbReference>
<accession>D1W693</accession>
<keyword evidence="3" id="KW-0106">Calcium</keyword>
<dbReference type="GO" id="GO:0005829">
    <property type="term" value="C:cytosol"/>
    <property type="evidence" value="ECO:0007669"/>
    <property type="project" value="TreeGrafter"/>
</dbReference>
<organism evidence="7 8">
    <name type="scientific">Hoylesella buccalis ATCC 35310</name>
    <dbReference type="NCBI Taxonomy" id="679190"/>
    <lineage>
        <taxon>Bacteria</taxon>
        <taxon>Pseudomonadati</taxon>
        <taxon>Bacteroidota</taxon>
        <taxon>Bacteroidia</taxon>
        <taxon>Bacteroidales</taxon>
        <taxon>Prevotellaceae</taxon>
        <taxon>Hoylesella</taxon>
    </lineage>
</organism>
<evidence type="ECO:0000259" key="6">
    <source>
        <dbReference type="Pfam" id="PF17678"/>
    </source>
</evidence>
<evidence type="ECO:0000256" key="2">
    <source>
        <dbReference type="ARBA" id="ARBA00011245"/>
    </source>
</evidence>
<dbReference type="GO" id="GO:0030246">
    <property type="term" value="F:carbohydrate binding"/>
    <property type="evidence" value="ECO:0007669"/>
    <property type="project" value="InterPro"/>
</dbReference>
<dbReference type="Gene3D" id="3.30.2080.10">
    <property type="entry name" value="GH92 mannosidase domain"/>
    <property type="match status" value="1"/>
</dbReference>
<dbReference type="InterPro" id="IPR005887">
    <property type="entry name" value="GH92_a_mannosidase_put"/>
</dbReference>